<feature type="transmembrane region" description="Helical" evidence="1">
    <location>
        <begin position="40"/>
        <end position="60"/>
    </location>
</feature>
<evidence type="ECO:0000313" key="2">
    <source>
        <dbReference type="EMBL" id="PON54374.1"/>
    </source>
</evidence>
<organism evidence="2 3">
    <name type="scientific">Parasponia andersonii</name>
    <name type="common">Sponia andersonii</name>
    <dbReference type="NCBI Taxonomy" id="3476"/>
    <lineage>
        <taxon>Eukaryota</taxon>
        <taxon>Viridiplantae</taxon>
        <taxon>Streptophyta</taxon>
        <taxon>Embryophyta</taxon>
        <taxon>Tracheophyta</taxon>
        <taxon>Spermatophyta</taxon>
        <taxon>Magnoliopsida</taxon>
        <taxon>eudicotyledons</taxon>
        <taxon>Gunneridae</taxon>
        <taxon>Pentapetalae</taxon>
        <taxon>rosids</taxon>
        <taxon>fabids</taxon>
        <taxon>Rosales</taxon>
        <taxon>Cannabaceae</taxon>
        <taxon>Parasponia</taxon>
    </lineage>
</organism>
<evidence type="ECO:0008006" key="4">
    <source>
        <dbReference type="Google" id="ProtNLM"/>
    </source>
</evidence>
<keyword evidence="1" id="KW-1133">Transmembrane helix</keyword>
<proteinExistence type="predicted"/>
<dbReference type="Proteomes" id="UP000237105">
    <property type="component" value="Unassembled WGS sequence"/>
</dbReference>
<accession>A0A2P5C014</accession>
<feature type="transmembrane region" description="Helical" evidence="1">
    <location>
        <begin position="12"/>
        <end position="34"/>
    </location>
</feature>
<comment type="caution">
    <text evidence="2">The sequence shown here is derived from an EMBL/GenBank/DDBJ whole genome shotgun (WGS) entry which is preliminary data.</text>
</comment>
<reference evidence="3" key="1">
    <citation type="submission" date="2016-06" db="EMBL/GenBank/DDBJ databases">
        <title>Parallel loss of symbiosis genes in relatives of nitrogen-fixing non-legume Parasponia.</title>
        <authorList>
            <person name="Van Velzen R."/>
            <person name="Holmer R."/>
            <person name="Bu F."/>
            <person name="Rutten L."/>
            <person name="Van Zeijl A."/>
            <person name="Liu W."/>
            <person name="Santuari L."/>
            <person name="Cao Q."/>
            <person name="Sharma T."/>
            <person name="Shen D."/>
            <person name="Roswanjaya Y."/>
            <person name="Wardhani T."/>
            <person name="Kalhor M.S."/>
            <person name="Jansen J."/>
            <person name="Van den Hoogen J."/>
            <person name="Gungor B."/>
            <person name="Hartog M."/>
            <person name="Hontelez J."/>
            <person name="Verver J."/>
            <person name="Yang W.-C."/>
            <person name="Schijlen E."/>
            <person name="Repin R."/>
            <person name="Schilthuizen M."/>
            <person name="Schranz E."/>
            <person name="Heidstra R."/>
            <person name="Miyata K."/>
            <person name="Fedorova E."/>
            <person name="Kohlen W."/>
            <person name="Bisseling T."/>
            <person name="Smit S."/>
            <person name="Geurts R."/>
        </authorList>
    </citation>
    <scope>NUCLEOTIDE SEQUENCE [LARGE SCALE GENOMIC DNA]</scope>
    <source>
        <strain evidence="3">cv. WU1-14</strain>
    </source>
</reference>
<dbReference type="AlphaFoldDB" id="A0A2P5C014"/>
<keyword evidence="1" id="KW-0812">Transmembrane</keyword>
<protein>
    <recommendedName>
        <fullName evidence="4">Transmembrane protein</fullName>
    </recommendedName>
</protein>
<keyword evidence="3" id="KW-1185">Reference proteome</keyword>
<sequence length="104" mass="11825">MKLYFSSLTLNKTALLSFSLLPSLMVLLLCFSLISFSFLSISASLPFSFLFSLAFCIFSWSSRTCFAVNGTSDISYFLRVKEYLLVKPSCVTRRSYCHSLPNRM</sequence>
<name>A0A2P5C014_PARAD</name>
<dbReference type="EMBL" id="JXTB01000196">
    <property type="protein sequence ID" value="PON54374.1"/>
    <property type="molecule type" value="Genomic_DNA"/>
</dbReference>
<evidence type="ECO:0000313" key="3">
    <source>
        <dbReference type="Proteomes" id="UP000237105"/>
    </source>
</evidence>
<gene>
    <name evidence="2" type="ORF">PanWU01x14_196030</name>
</gene>
<keyword evidence="1" id="KW-0472">Membrane</keyword>
<evidence type="ECO:0000256" key="1">
    <source>
        <dbReference type="SAM" id="Phobius"/>
    </source>
</evidence>